<reference evidence="1 2" key="1">
    <citation type="journal article" date="2011" name="PLoS Pathog.">
        <title>Dynamic evolution of pathogenicity revealed by sequencing and comparative genomics of 19 Pseudomonas syringae isolates.</title>
        <authorList>
            <person name="Baltrus D.A."/>
            <person name="Nishimura M.T."/>
            <person name="Romanchuk A."/>
            <person name="Chang J.H."/>
            <person name="Mukhtar M.S."/>
            <person name="Cherkis K."/>
            <person name="Roach J."/>
            <person name="Grant S.R."/>
            <person name="Jones C.D."/>
            <person name="Dangl J.L."/>
        </authorList>
    </citation>
    <scope>NUCLEOTIDE SEQUENCE [LARGE SCALE GENOMIC DNA]</scope>
    <source>
        <strain evidence="1 2">301020</strain>
    </source>
</reference>
<organism evidence="1 2">
    <name type="scientific">Pseudomonas amygdali pv. mori str. 301020</name>
    <dbReference type="NCBI Taxonomy" id="629261"/>
    <lineage>
        <taxon>Bacteria</taxon>
        <taxon>Pseudomonadati</taxon>
        <taxon>Pseudomonadota</taxon>
        <taxon>Gammaproteobacteria</taxon>
        <taxon>Pseudomonadales</taxon>
        <taxon>Pseudomonadaceae</taxon>
        <taxon>Pseudomonas</taxon>
        <taxon>Pseudomonas amygdali</taxon>
    </lineage>
</organism>
<dbReference type="Proteomes" id="UP000003465">
    <property type="component" value="Unassembled WGS sequence"/>
</dbReference>
<evidence type="ECO:0000313" key="1">
    <source>
        <dbReference type="EMBL" id="EGH22104.1"/>
    </source>
</evidence>
<comment type="caution">
    <text evidence="1">The sequence shown here is derived from an EMBL/GenBank/DDBJ whole genome shotgun (WGS) entry which is preliminary data.</text>
</comment>
<dbReference type="AlphaFoldDB" id="A0A656G901"/>
<protein>
    <submittedName>
        <fullName evidence="1">Uncharacterized protein</fullName>
    </submittedName>
</protein>
<evidence type="ECO:0000313" key="2">
    <source>
        <dbReference type="Proteomes" id="UP000003465"/>
    </source>
</evidence>
<proteinExistence type="predicted"/>
<dbReference type="EMBL" id="AEAG01000452">
    <property type="protein sequence ID" value="EGH22104.1"/>
    <property type="molecule type" value="Genomic_DNA"/>
</dbReference>
<name>A0A656G901_PSEA0</name>
<gene>
    <name evidence="1" type="ORF">PSYMO_11575</name>
</gene>
<accession>A0A656G901</accession>
<sequence length="142" mass="16717">MIESPYVTHREILLNGKYGTAYLLQEFVLYQYDPERYSFEIDHHRGGFDSRHLQVYQDMKQWFGDNGLSSTGFKEIAETIQARWIGQAEANRADLLRLREMRPEDYPNEPGADQLDSYRTKLANLEMFHQRFVDKGYLDADG</sequence>